<keyword evidence="2" id="KW-1185">Reference proteome</keyword>
<gene>
    <name evidence="1" type="ORF">MJO52_04270</name>
</gene>
<protein>
    <submittedName>
        <fullName evidence="1">Uncharacterized protein</fullName>
    </submittedName>
</protein>
<dbReference type="Proteomes" id="UP001055658">
    <property type="component" value="Chromosome"/>
</dbReference>
<name>A0ABY4VDI6_9GAMM</name>
<dbReference type="EMBL" id="CP092418">
    <property type="protein sequence ID" value="USD22353.1"/>
    <property type="molecule type" value="Genomic_DNA"/>
</dbReference>
<sequence>MSGKKSFYLELARLGEVLSLIQVLAYHKGTSRSEEGVGGQLQRKPESAGSWIELAEAHPELFRVRVKEGRRKLVALVSG</sequence>
<organism evidence="1 2">
    <name type="scientific">Microbulbifer variabilis</name>
    <dbReference type="NCBI Taxonomy" id="266805"/>
    <lineage>
        <taxon>Bacteria</taxon>
        <taxon>Pseudomonadati</taxon>
        <taxon>Pseudomonadota</taxon>
        <taxon>Gammaproteobacteria</taxon>
        <taxon>Cellvibrionales</taxon>
        <taxon>Microbulbiferaceae</taxon>
        <taxon>Microbulbifer</taxon>
    </lineage>
</organism>
<reference evidence="1" key="1">
    <citation type="submission" date="2022-02" db="EMBL/GenBank/DDBJ databases">
        <title>Coral-associated bacteria.</title>
        <authorList>
            <person name="Tang K."/>
            <person name="Wang X."/>
        </authorList>
    </citation>
    <scope>NUCLEOTIDE SEQUENCE</scope>
    <source>
        <strain evidence="1">SCSIO 43006</strain>
    </source>
</reference>
<proteinExistence type="predicted"/>
<evidence type="ECO:0000313" key="1">
    <source>
        <dbReference type="EMBL" id="USD22353.1"/>
    </source>
</evidence>
<dbReference type="RefSeq" id="WP_252084712.1">
    <property type="nucleotide sequence ID" value="NZ_CP092418.1"/>
</dbReference>
<evidence type="ECO:0000313" key="2">
    <source>
        <dbReference type="Proteomes" id="UP001055658"/>
    </source>
</evidence>
<accession>A0ABY4VDI6</accession>